<evidence type="ECO:0000256" key="1">
    <source>
        <dbReference type="SAM" id="MobiDB-lite"/>
    </source>
</evidence>
<name>A0ABU2USE0_9ACTN</name>
<feature type="region of interest" description="Disordered" evidence="1">
    <location>
        <begin position="67"/>
        <end position="98"/>
    </location>
</feature>
<feature type="domain" description="HTH cro/C1-type" evidence="2">
    <location>
        <begin position="15"/>
        <end position="70"/>
    </location>
</feature>
<dbReference type="InterPro" id="IPR010982">
    <property type="entry name" value="Lambda_DNA-bd_dom_sf"/>
</dbReference>
<comment type="caution">
    <text evidence="3">The sequence shown here is derived from an EMBL/GenBank/DDBJ whole genome shotgun (WGS) entry which is preliminary data.</text>
</comment>
<dbReference type="EMBL" id="JAVRFF010000039">
    <property type="protein sequence ID" value="MDT0476201.1"/>
    <property type="molecule type" value="Genomic_DNA"/>
</dbReference>
<reference evidence="3" key="1">
    <citation type="submission" date="2024-05" db="EMBL/GenBank/DDBJ databases">
        <title>30 novel species of actinomycetes from the DSMZ collection.</title>
        <authorList>
            <person name="Nouioui I."/>
        </authorList>
    </citation>
    <scope>NUCLEOTIDE SEQUENCE</scope>
    <source>
        <strain evidence="3">DSM 41014</strain>
    </source>
</reference>
<dbReference type="PROSITE" id="PS50943">
    <property type="entry name" value="HTH_CROC1"/>
    <property type="match status" value="1"/>
</dbReference>
<dbReference type="SMART" id="SM00530">
    <property type="entry name" value="HTH_XRE"/>
    <property type="match status" value="1"/>
</dbReference>
<protein>
    <submittedName>
        <fullName evidence="3">Helix-turn-helix transcriptional regulator</fullName>
    </submittedName>
</protein>
<evidence type="ECO:0000259" key="2">
    <source>
        <dbReference type="PROSITE" id="PS50943"/>
    </source>
</evidence>
<dbReference type="InterPro" id="IPR001387">
    <property type="entry name" value="Cro/C1-type_HTH"/>
</dbReference>
<proteinExistence type="predicted"/>
<evidence type="ECO:0000313" key="3">
    <source>
        <dbReference type="EMBL" id="MDT0476201.1"/>
    </source>
</evidence>
<accession>A0ABU2USE0</accession>
<gene>
    <name evidence="3" type="ORF">RM863_29160</name>
</gene>
<keyword evidence="4" id="KW-1185">Reference proteome</keyword>
<sequence>MHRAPTTFQVDGTAIRTRRKELGLSRNVCARRAGISGPYLSQIETGARRDLRPPTYQRLRTVLDVSATDRRLLAPPRSQQEQESDVPHRDVRRQEEAG</sequence>
<dbReference type="CDD" id="cd00093">
    <property type="entry name" value="HTH_XRE"/>
    <property type="match status" value="1"/>
</dbReference>
<dbReference type="Proteomes" id="UP001180489">
    <property type="component" value="Unassembled WGS sequence"/>
</dbReference>
<dbReference type="SUPFAM" id="SSF47413">
    <property type="entry name" value="lambda repressor-like DNA-binding domains"/>
    <property type="match status" value="1"/>
</dbReference>
<evidence type="ECO:0000313" key="4">
    <source>
        <dbReference type="Proteomes" id="UP001180489"/>
    </source>
</evidence>
<dbReference type="Pfam" id="PF13560">
    <property type="entry name" value="HTH_31"/>
    <property type="match status" value="1"/>
</dbReference>
<feature type="compositionally biased region" description="Basic and acidic residues" evidence="1">
    <location>
        <begin position="85"/>
        <end position="98"/>
    </location>
</feature>
<dbReference type="Gene3D" id="1.10.260.40">
    <property type="entry name" value="lambda repressor-like DNA-binding domains"/>
    <property type="match status" value="1"/>
</dbReference>
<organism evidence="3 4">
    <name type="scientific">Streptomyces hintoniae</name>
    <dbReference type="NCBI Taxonomy" id="3075521"/>
    <lineage>
        <taxon>Bacteria</taxon>
        <taxon>Bacillati</taxon>
        <taxon>Actinomycetota</taxon>
        <taxon>Actinomycetes</taxon>
        <taxon>Kitasatosporales</taxon>
        <taxon>Streptomycetaceae</taxon>
        <taxon>Streptomyces</taxon>
    </lineage>
</organism>
<dbReference type="RefSeq" id="WP_311636915.1">
    <property type="nucleotide sequence ID" value="NZ_JAVRFF010000039.1"/>
</dbReference>